<evidence type="ECO:0000256" key="1">
    <source>
        <dbReference type="PROSITE-ProRule" id="PRU00175"/>
    </source>
</evidence>
<dbReference type="PANTHER" id="PTHR22796:SF1">
    <property type="entry name" value="VWFA DOMAIN-CONTAINING PROTEIN"/>
    <property type="match status" value="1"/>
</dbReference>
<dbReference type="SUPFAM" id="SSF52540">
    <property type="entry name" value="P-loop containing nucleoside triphosphate hydrolases"/>
    <property type="match status" value="1"/>
</dbReference>
<evidence type="ECO:0000313" key="6">
    <source>
        <dbReference type="Proteomes" id="UP000053237"/>
    </source>
</evidence>
<dbReference type="Gene3D" id="3.40.50.410">
    <property type="entry name" value="von Willebrand factor, type A domain"/>
    <property type="match status" value="1"/>
</dbReference>
<dbReference type="SUPFAM" id="SSF57850">
    <property type="entry name" value="RING/U-box"/>
    <property type="match status" value="1"/>
</dbReference>
<keyword evidence="1" id="KW-0862">Zinc</keyword>
<gene>
    <name evidence="5" type="ORF">BN9_018610</name>
</gene>
<name>A0A024G3E3_9STRA</name>
<dbReference type="Pfam" id="PF02263">
    <property type="entry name" value="GBP"/>
    <property type="match status" value="1"/>
</dbReference>
<dbReference type="InterPro" id="IPR015894">
    <property type="entry name" value="Guanylate-bd_N"/>
</dbReference>
<dbReference type="InterPro" id="IPR013083">
    <property type="entry name" value="Znf_RING/FYVE/PHD"/>
</dbReference>
<dbReference type="PROSITE" id="PS51717">
    <property type="entry name" value="G_VLIG"/>
    <property type="match status" value="1"/>
</dbReference>
<dbReference type="STRING" id="65357.A0A024G3E3"/>
<dbReference type="PROSITE" id="PS50089">
    <property type="entry name" value="ZF_RING_2"/>
    <property type="match status" value="1"/>
</dbReference>
<evidence type="ECO:0000259" key="2">
    <source>
        <dbReference type="PROSITE" id="PS50089"/>
    </source>
</evidence>
<feature type="domain" description="RING-type" evidence="2">
    <location>
        <begin position="2046"/>
        <end position="2091"/>
    </location>
</feature>
<evidence type="ECO:0000259" key="4">
    <source>
        <dbReference type="PROSITE" id="PS51717"/>
    </source>
</evidence>
<feature type="domain" description="VLIG-type G" evidence="4">
    <location>
        <begin position="991"/>
        <end position="1081"/>
    </location>
</feature>
<evidence type="ECO:0008006" key="7">
    <source>
        <dbReference type="Google" id="ProtNLM"/>
    </source>
</evidence>
<dbReference type="Pfam" id="PF00092">
    <property type="entry name" value="VWA"/>
    <property type="match status" value="1"/>
</dbReference>
<dbReference type="SMART" id="SM00184">
    <property type="entry name" value="RING"/>
    <property type="match status" value="1"/>
</dbReference>
<dbReference type="GO" id="GO:0008270">
    <property type="term" value="F:zinc ion binding"/>
    <property type="evidence" value="ECO:0007669"/>
    <property type="project" value="UniProtKB-KW"/>
</dbReference>
<keyword evidence="6" id="KW-1185">Reference proteome</keyword>
<dbReference type="GO" id="GO:0005525">
    <property type="term" value="F:GTP binding"/>
    <property type="evidence" value="ECO:0007669"/>
    <property type="project" value="InterPro"/>
</dbReference>
<dbReference type="InterPro" id="IPR030383">
    <property type="entry name" value="G_VLIG_dom"/>
</dbReference>
<protein>
    <recommendedName>
        <fullName evidence="7">VWFA domain-containing protein</fullName>
    </recommendedName>
</protein>
<evidence type="ECO:0000313" key="5">
    <source>
        <dbReference type="EMBL" id="CCI41077.1"/>
    </source>
</evidence>
<dbReference type="OrthoDB" id="2343366at2759"/>
<dbReference type="InterPro" id="IPR027417">
    <property type="entry name" value="P-loop_NTPase"/>
</dbReference>
<dbReference type="SUPFAM" id="SSF53300">
    <property type="entry name" value="vWA-like"/>
    <property type="match status" value="1"/>
</dbReference>
<feature type="domain" description="VWFA" evidence="3">
    <location>
        <begin position="1853"/>
        <end position="2028"/>
    </location>
</feature>
<organism evidence="5 6">
    <name type="scientific">Albugo candida</name>
    <dbReference type="NCBI Taxonomy" id="65357"/>
    <lineage>
        <taxon>Eukaryota</taxon>
        <taxon>Sar</taxon>
        <taxon>Stramenopiles</taxon>
        <taxon>Oomycota</taxon>
        <taxon>Peronosporomycetes</taxon>
        <taxon>Albuginales</taxon>
        <taxon>Albuginaceae</taxon>
        <taxon>Albugo</taxon>
    </lineage>
</organism>
<dbReference type="PANTHER" id="PTHR22796">
    <property type="entry name" value="URG4-RELATED"/>
    <property type="match status" value="1"/>
</dbReference>
<dbReference type="InterPro" id="IPR001841">
    <property type="entry name" value="Znf_RING"/>
</dbReference>
<evidence type="ECO:0000259" key="3">
    <source>
        <dbReference type="PROSITE" id="PS50234"/>
    </source>
</evidence>
<comment type="caution">
    <text evidence="5">The sequence shown here is derived from an EMBL/GenBank/DDBJ whole genome shotgun (WGS) entry which is preliminary data.</text>
</comment>
<proteinExistence type="predicted"/>
<accession>A0A024G3E3</accession>
<dbReference type="InterPro" id="IPR002035">
    <property type="entry name" value="VWF_A"/>
</dbReference>
<reference evidence="5 6" key="1">
    <citation type="submission" date="2012-05" db="EMBL/GenBank/DDBJ databases">
        <title>Recombination and specialization in a pathogen metapopulation.</title>
        <authorList>
            <person name="Gardiner A."/>
            <person name="Kemen E."/>
            <person name="Schultz-Larsen T."/>
            <person name="MacLean D."/>
            <person name="Van Oosterhout C."/>
            <person name="Jones J.D.G."/>
        </authorList>
    </citation>
    <scope>NUCLEOTIDE SEQUENCE [LARGE SCALE GENOMIC DNA]</scope>
    <source>
        <strain evidence="5 6">Ac Nc2</strain>
    </source>
</reference>
<dbReference type="CDD" id="cd00198">
    <property type="entry name" value="vWFA"/>
    <property type="match status" value="1"/>
</dbReference>
<dbReference type="EMBL" id="CAIX01000014">
    <property type="protein sequence ID" value="CCI41077.1"/>
    <property type="molecule type" value="Genomic_DNA"/>
</dbReference>
<dbReference type="Proteomes" id="UP000053237">
    <property type="component" value="Unassembled WGS sequence"/>
</dbReference>
<sequence>MRLQLEDKECYRSIDCYRVLSLSRELQNGGEAMKPVLDELELKRLCVQLGVASSPRTTGNMGSDLEEDFDQEFARYLRNKVFTPVNLLKNTDGKNAEVLGLFGKQNAVKQQLEQMNIWAEKIGQLSVNDQGIYCVCSNAASIANGKRVTLVIFTWLTDALFDPTALRDMATYMLRFLSNLTSHLICCVLDQDVKCIQSIVDGRKNSSDDEELDALSYSARFKVECQEDARDKVTCSIENSLQIPECQENTKVQLASGSYMGVVTTTSQVRKRLKKEIARFYSTDKLCHWIENRAKVYRMDLHPLLNSLNRVYRKAILESFHSHPKQKLDEIDAIYATEKNEKAFFQTKMTKFSTTCFTLSLLSKTTIEEYRTAFERIASAVTPGTITETMSSTIQIPIKLYEARDSLVKLYKSGKVDEVQKAIHDIIGGKSCAKSRWQWSLFALEVPKELDNMVLTRMSDARNEWLTYVNGILADAMDSACVRKFVEEEVEEARQWMQSEKHAIVQVALVSLFDNLANADKERKITVHRASSLMNLIEFDVESEEEDISVDIVSVQKYSMNGLHPLGSLPFDKDEGIIGIYTVQAFSLLVVSSRNSTIRVIQFASDMRLAPVFTLERSFKRSISLCDFNVNERILAILYDAGKKRLGVVRLFRFSEKYNIMDRAGDLDLDIKTTLEGPIVELVAVKNAIYVVDKNGMAQSIHLRSQQVSRKFQVNPLDRCGKLFCPQEAVLMAGRMVSIKDSEYEVVISTISQVDHRFLPDESVGVHLLSKDASIVCVGNLLHILDLVACRLYAIRLDVSIRSDSYRIRHAAGRLDADADSDIKEDWLRTFYHMYEKFPVRGSLHDNYGNRIFKLLFSVQGEEACDTTMIESTFKCYLERIMEDLKKLHKPLHGLDLASNVVVGCAYPCSDWILDQVHRSTTLPAHELILRMITFVPLQICRAEDNTLNILGCRNTKSSNDSLQQSTMIDAASIAGSIRFGLLSVLLEAWQGRCVVISSMGKQSTGKSYFLNHLTGSSFNISGSRCTDGAWMSMKFIGDVLLVILDFEGLGSFERSEQEDVFLAVLNSSISLFTIFRIEMRFDKDVDELFNKFQKGMKLIKGDRRLFRGKLYMSVKDVNPNDTRGVTDEFVSKLDTLLHRSKKANFLSDMYSGDLSINCSPPLGTRSYYRSLDVASQMIQTLLAGGSDTGYENAKDFSNCLRLVLAKIHILDWTSLDDSAKQLHLAELTRLLPGLVRTGCKIPVEKLDAVDIEPSFKEALFSSIDRKEIEVFIDEISVRHPNLAGKWEELNQRIPFEFIWEDGDIDFCINLNSTKEQEDEFVLPLSRLHRKYVQALESAGYPQKCHNVGTQEDFDAVLSFLVHRRCARIEKWASTVLQSDEWNMYRHQMLGRFKAIVCRCQHQCGSCKLGCMKPTSHSGNHDCDTSHRCNGQCSYCCVVAAIPKCSKEAGHEGVCECKEGDHSCGLVCMNAGARNCDKSCSLKRGHEGDHMCSVKVHVCSGMCSAKNCTNSCTVSFDSAHSAHKCALESCLEVCFMEGCKRLCSVKEHFHGQTEALVAQSVDQSVNGKGAVHDAESEVPPIHMCDGSHECMEHCEEAGICKRNLKLKKTTRTFQGKRGSFQYTLKEMNASRKKCSVVLQPKEMLHEGKHTCAKETDEDDGDVVHYCDVRCLCCEYFCDEKYGHEGMHTTAHGNMIRTRFYSDTKNFDVQGRQYESGERGIAEMCNMYCSKMGRGHVHYLPCTNGRRSGCTYVGSEDERQHCVRKLVPQPEKPLDEVLHGKFWETLGWEDPCSSIQDREEFRKCGFKCDASEHADKGKESYCTLPAWHKPSTDVTNIGGHEFDCQHIASGGQHHHIFVLDASGSMSGSPWAHLLAAYREYISNRLTSGGMCGDIVSVITFDSRARVVVEGQPISSVEYLHIPYSGGGTCYSEALREALGILSRTNYSVYKPAVIFFSDGQPHDPVEGARLGEEIARMYVPYGLRAFAVGFGSINLRVLERIASKLGGTYMHTMVGNELRTTFCKISASLSTKAGLAIVEERDESIDCSICKQKIDGKEKTLSCGHCLHKKCFNGMKTASEEKDGSLRCPVCRVSCS</sequence>
<keyword evidence="1" id="KW-0479">Metal-binding</keyword>
<dbReference type="GO" id="GO:0003924">
    <property type="term" value="F:GTPase activity"/>
    <property type="evidence" value="ECO:0007669"/>
    <property type="project" value="InterPro"/>
</dbReference>
<dbReference type="InterPro" id="IPR036465">
    <property type="entry name" value="vWFA_dom_sf"/>
</dbReference>
<dbReference type="Gene3D" id="3.40.50.300">
    <property type="entry name" value="P-loop containing nucleotide triphosphate hydrolases"/>
    <property type="match status" value="1"/>
</dbReference>
<dbReference type="Gene3D" id="3.30.40.10">
    <property type="entry name" value="Zinc/RING finger domain, C3HC4 (zinc finger)"/>
    <property type="match status" value="1"/>
</dbReference>
<keyword evidence="1" id="KW-0863">Zinc-finger</keyword>
<dbReference type="InParanoid" id="A0A024G3E3"/>
<dbReference type="PROSITE" id="PS50234">
    <property type="entry name" value="VWFA"/>
    <property type="match status" value="1"/>
</dbReference>
<dbReference type="SMART" id="SM00327">
    <property type="entry name" value="VWA"/>
    <property type="match status" value="1"/>
</dbReference>
<dbReference type="CDD" id="cd16448">
    <property type="entry name" value="RING-H2"/>
    <property type="match status" value="1"/>
</dbReference>